<keyword evidence="4" id="KW-0862">Zinc</keyword>
<evidence type="ECO:0000256" key="4">
    <source>
        <dbReference type="ARBA" id="ARBA00022833"/>
    </source>
</evidence>
<evidence type="ECO:0000313" key="8">
    <source>
        <dbReference type="WBParaSite" id="Hba_19886"/>
    </source>
</evidence>
<name>A0A1I7XQ68_HETBA</name>
<comment type="similarity">
    <text evidence="1">Belongs to the replication factor A protein 1 family.</text>
</comment>
<evidence type="ECO:0000256" key="5">
    <source>
        <dbReference type="ARBA" id="ARBA00023125"/>
    </source>
</evidence>
<dbReference type="Pfam" id="PF08646">
    <property type="entry name" value="Rep_fac-A_C"/>
    <property type="match status" value="1"/>
</dbReference>
<keyword evidence="7" id="KW-1185">Reference proteome</keyword>
<evidence type="ECO:0000256" key="1">
    <source>
        <dbReference type="ARBA" id="ARBA00005690"/>
    </source>
</evidence>
<dbReference type="Proteomes" id="UP000095283">
    <property type="component" value="Unplaced"/>
</dbReference>
<dbReference type="FunFam" id="2.40.50.140:FF:000090">
    <property type="entry name" value="Replication protein A subunit"/>
    <property type="match status" value="1"/>
</dbReference>
<reference evidence="8" key="1">
    <citation type="submission" date="2016-11" db="UniProtKB">
        <authorList>
            <consortium name="WormBaseParasite"/>
        </authorList>
    </citation>
    <scope>IDENTIFICATION</scope>
</reference>
<dbReference type="InterPro" id="IPR012340">
    <property type="entry name" value="NA-bd_OB-fold"/>
</dbReference>
<dbReference type="GO" id="GO:0008270">
    <property type="term" value="F:zinc ion binding"/>
    <property type="evidence" value="ECO:0007669"/>
    <property type="project" value="UniProtKB-KW"/>
</dbReference>
<dbReference type="InterPro" id="IPR047192">
    <property type="entry name" value="Euk_RPA1_DBD_C"/>
</dbReference>
<evidence type="ECO:0000256" key="3">
    <source>
        <dbReference type="ARBA" id="ARBA00022771"/>
    </source>
</evidence>
<dbReference type="SUPFAM" id="SSF50249">
    <property type="entry name" value="Nucleic acid-binding proteins"/>
    <property type="match status" value="1"/>
</dbReference>
<proteinExistence type="inferred from homology"/>
<evidence type="ECO:0000259" key="6">
    <source>
        <dbReference type="Pfam" id="PF08646"/>
    </source>
</evidence>
<feature type="domain" description="Replication factor A C-terminal" evidence="6">
    <location>
        <begin position="61"/>
        <end position="205"/>
    </location>
</feature>
<keyword evidence="5" id="KW-0238">DNA-binding</keyword>
<dbReference type="InterPro" id="IPR013955">
    <property type="entry name" value="Rep_factor-A_C"/>
</dbReference>
<dbReference type="AlphaFoldDB" id="A0A1I7XQ68"/>
<evidence type="ECO:0000313" key="7">
    <source>
        <dbReference type="Proteomes" id="UP000095283"/>
    </source>
</evidence>
<accession>A0A1I7XQ68</accession>
<dbReference type="Gene3D" id="2.40.50.140">
    <property type="entry name" value="Nucleic acid-binding proteins"/>
    <property type="match status" value="1"/>
</dbReference>
<evidence type="ECO:0000256" key="2">
    <source>
        <dbReference type="ARBA" id="ARBA00022723"/>
    </source>
</evidence>
<keyword evidence="2" id="KW-0479">Metal-binding</keyword>
<protein>
    <submittedName>
        <fullName evidence="8">Rep_fac-A_C domain-containing protein</fullName>
    </submittedName>
</protein>
<keyword evidence="3" id="KW-0863">Zinc-finger</keyword>
<dbReference type="WBParaSite" id="Hba_19886">
    <property type="protein sequence ID" value="Hba_19886"/>
    <property type="gene ID" value="Hba_19886"/>
</dbReference>
<dbReference type="CDD" id="cd04476">
    <property type="entry name" value="RPA1_DBD_C"/>
    <property type="match status" value="1"/>
</dbReference>
<sequence>MTEVPALYDWYTRERPVVETKTISTGSGGAGGEAFSRDLRFIGTAVALQLGNEAAMLNGRYMNIKAMVTATKSDQSLYQACVNEGCQKKVVQLDMHYRCEKCNSTSDSFKWNYMVQMELTDMTGSFWVTMFSAAAAKLFGIEAQQLGELKQNDKEAYEAVFENARFKYYNWRIRAKAETYNEETRVRYQVIGCDPVPYDKYINHLDLTLQKLEQLQC</sequence>
<dbReference type="GO" id="GO:0003677">
    <property type="term" value="F:DNA binding"/>
    <property type="evidence" value="ECO:0007669"/>
    <property type="project" value="UniProtKB-KW"/>
</dbReference>
<organism evidence="7 8">
    <name type="scientific">Heterorhabditis bacteriophora</name>
    <name type="common">Entomopathogenic nematode worm</name>
    <dbReference type="NCBI Taxonomy" id="37862"/>
    <lineage>
        <taxon>Eukaryota</taxon>
        <taxon>Metazoa</taxon>
        <taxon>Ecdysozoa</taxon>
        <taxon>Nematoda</taxon>
        <taxon>Chromadorea</taxon>
        <taxon>Rhabditida</taxon>
        <taxon>Rhabditina</taxon>
        <taxon>Rhabditomorpha</taxon>
        <taxon>Strongyloidea</taxon>
        <taxon>Heterorhabditidae</taxon>
        <taxon>Heterorhabditis</taxon>
    </lineage>
</organism>